<dbReference type="InterPro" id="IPR004268">
    <property type="entry name" value="MurJ"/>
</dbReference>
<comment type="subcellular location">
    <subcellularLocation>
        <location evidence="1 8">Cell membrane</location>
        <topology evidence="1 8">Multi-pass membrane protein</topology>
    </subcellularLocation>
</comment>
<dbReference type="GO" id="GO:0005886">
    <property type="term" value="C:plasma membrane"/>
    <property type="evidence" value="ECO:0007669"/>
    <property type="project" value="UniProtKB-SubCell"/>
</dbReference>
<feature type="transmembrane region" description="Helical" evidence="8">
    <location>
        <begin position="155"/>
        <end position="176"/>
    </location>
</feature>
<evidence type="ECO:0000256" key="1">
    <source>
        <dbReference type="ARBA" id="ARBA00004651"/>
    </source>
</evidence>
<feature type="transmembrane region" description="Helical" evidence="8">
    <location>
        <begin position="476"/>
        <end position="496"/>
    </location>
</feature>
<dbReference type="NCBIfam" id="TIGR01695">
    <property type="entry name" value="murJ_mviN"/>
    <property type="match status" value="1"/>
</dbReference>
<organism evidence="10 11">
    <name type="scientific">Oceanirhabdus seepicola</name>
    <dbReference type="NCBI Taxonomy" id="2828781"/>
    <lineage>
        <taxon>Bacteria</taxon>
        <taxon>Bacillati</taxon>
        <taxon>Bacillota</taxon>
        <taxon>Clostridia</taxon>
        <taxon>Eubacteriales</taxon>
        <taxon>Clostridiaceae</taxon>
        <taxon>Oceanirhabdus</taxon>
    </lineage>
</organism>
<evidence type="ECO:0000256" key="4">
    <source>
        <dbReference type="ARBA" id="ARBA00022960"/>
    </source>
</evidence>
<dbReference type="PANTHER" id="PTHR47019">
    <property type="entry name" value="LIPID II FLIPPASE MURJ"/>
    <property type="match status" value="1"/>
</dbReference>
<keyword evidence="7 8" id="KW-0472">Membrane</keyword>
<feature type="transmembrane region" description="Helical" evidence="8">
    <location>
        <begin position="268"/>
        <end position="286"/>
    </location>
</feature>
<evidence type="ECO:0000313" key="11">
    <source>
        <dbReference type="Proteomes" id="UP001056429"/>
    </source>
</evidence>
<keyword evidence="8 9" id="KW-0961">Cell wall biogenesis/degradation</keyword>
<keyword evidence="2 8" id="KW-1003">Cell membrane</keyword>
<evidence type="ECO:0000256" key="5">
    <source>
        <dbReference type="ARBA" id="ARBA00022984"/>
    </source>
</evidence>
<dbReference type="PRINTS" id="PR01806">
    <property type="entry name" value="VIRFACTRMVIN"/>
</dbReference>
<dbReference type="CDD" id="cd13123">
    <property type="entry name" value="MATE_MurJ_like"/>
    <property type="match status" value="1"/>
</dbReference>
<keyword evidence="4 8" id="KW-0133">Cell shape</keyword>
<gene>
    <name evidence="8 10" type="primary">murJ</name>
    <name evidence="10" type="ORF">KDK92_12305</name>
</gene>
<dbReference type="EMBL" id="JAGSOJ010000002">
    <property type="protein sequence ID" value="MCM1990505.1"/>
    <property type="molecule type" value="Genomic_DNA"/>
</dbReference>
<feature type="transmembrane region" description="Helical" evidence="8">
    <location>
        <begin position="43"/>
        <end position="70"/>
    </location>
</feature>
<dbReference type="GO" id="GO:0071555">
    <property type="term" value="P:cell wall organization"/>
    <property type="evidence" value="ECO:0007669"/>
    <property type="project" value="UniProtKB-UniRule"/>
</dbReference>
<dbReference type="GO" id="GO:0008360">
    <property type="term" value="P:regulation of cell shape"/>
    <property type="evidence" value="ECO:0007669"/>
    <property type="project" value="UniProtKB-UniRule"/>
</dbReference>
<feature type="transmembrane region" description="Helical" evidence="8">
    <location>
        <begin position="182"/>
        <end position="203"/>
    </location>
</feature>
<dbReference type="PIRSF" id="PIRSF002869">
    <property type="entry name" value="MviN"/>
    <property type="match status" value="1"/>
</dbReference>
<name>A0A9J6P386_9CLOT</name>
<comment type="similarity">
    <text evidence="8 9">Belongs to the MurJ/MviN family.</text>
</comment>
<feature type="transmembrane region" description="Helical" evidence="8">
    <location>
        <begin position="127"/>
        <end position="148"/>
    </location>
</feature>
<dbReference type="Pfam" id="PF03023">
    <property type="entry name" value="MurJ"/>
    <property type="match status" value="1"/>
</dbReference>
<protein>
    <recommendedName>
        <fullName evidence="8">Probable lipid II flippase MurJ</fullName>
    </recommendedName>
</protein>
<feature type="transmembrane region" description="Helical" evidence="8">
    <location>
        <begin position="343"/>
        <end position="361"/>
    </location>
</feature>
<dbReference type="GO" id="GO:0015648">
    <property type="term" value="F:lipid-linked peptidoglycan transporter activity"/>
    <property type="evidence" value="ECO:0007669"/>
    <property type="project" value="UniProtKB-UniRule"/>
</dbReference>
<accession>A0A9J6P386</accession>
<dbReference type="Proteomes" id="UP001056429">
    <property type="component" value="Unassembled WGS sequence"/>
</dbReference>
<feature type="transmembrane region" description="Helical" evidence="8">
    <location>
        <begin position="82"/>
        <end position="104"/>
    </location>
</feature>
<evidence type="ECO:0000256" key="8">
    <source>
        <dbReference type="HAMAP-Rule" id="MF_02078"/>
    </source>
</evidence>
<feature type="transmembrane region" description="Helical" evidence="8">
    <location>
        <begin position="7"/>
        <end position="23"/>
    </location>
</feature>
<evidence type="ECO:0000313" key="10">
    <source>
        <dbReference type="EMBL" id="MCM1990505.1"/>
    </source>
</evidence>
<keyword evidence="6 8" id="KW-1133">Transmembrane helix</keyword>
<reference evidence="10" key="2">
    <citation type="submission" date="2021-04" db="EMBL/GenBank/DDBJ databases">
        <authorList>
            <person name="Dong X."/>
        </authorList>
    </citation>
    <scope>NUCLEOTIDE SEQUENCE</scope>
    <source>
        <strain evidence="10">ZWT</strain>
    </source>
</reference>
<evidence type="ECO:0000256" key="6">
    <source>
        <dbReference type="ARBA" id="ARBA00022989"/>
    </source>
</evidence>
<dbReference type="HAMAP" id="MF_02078">
    <property type="entry name" value="MurJ_MviN"/>
    <property type="match status" value="1"/>
</dbReference>
<comment type="caution">
    <text evidence="10">The sequence shown here is derived from an EMBL/GenBank/DDBJ whole genome shotgun (WGS) entry which is preliminary data.</text>
</comment>
<keyword evidence="8 9" id="KW-0813">Transport</keyword>
<dbReference type="AlphaFoldDB" id="A0A9J6P386"/>
<feature type="transmembrane region" description="Helical" evidence="8">
    <location>
        <begin position="306"/>
        <end position="323"/>
    </location>
</feature>
<comment type="function">
    <text evidence="8 9">Involved in peptidoglycan biosynthesis. Transports lipid-linked peptidoglycan precursors from the inner to the outer leaflet of the cytoplasmic membrane.</text>
</comment>
<dbReference type="InterPro" id="IPR051050">
    <property type="entry name" value="Lipid_II_flippase_MurJ/MviN"/>
</dbReference>
<keyword evidence="11" id="KW-1185">Reference proteome</keyword>
<feature type="transmembrane region" description="Helical" evidence="8">
    <location>
        <begin position="406"/>
        <end position="424"/>
    </location>
</feature>
<comment type="pathway">
    <text evidence="8">Cell wall biogenesis; peptidoglycan biosynthesis.</text>
</comment>
<dbReference type="RefSeq" id="WP_250859537.1">
    <property type="nucleotide sequence ID" value="NZ_JAGSOJ010000002.1"/>
</dbReference>
<evidence type="ECO:0000256" key="7">
    <source>
        <dbReference type="ARBA" id="ARBA00023136"/>
    </source>
</evidence>
<keyword evidence="3 8" id="KW-0812">Transmembrane</keyword>
<feature type="transmembrane region" description="Helical" evidence="8">
    <location>
        <begin position="436"/>
        <end position="456"/>
    </location>
</feature>
<evidence type="ECO:0000256" key="9">
    <source>
        <dbReference type="PIRNR" id="PIRNR002869"/>
    </source>
</evidence>
<feature type="transmembrane region" description="Helical" evidence="8">
    <location>
        <begin position="382"/>
        <end position="400"/>
    </location>
</feature>
<feature type="transmembrane region" description="Helical" evidence="8">
    <location>
        <begin position="224"/>
        <end position="244"/>
    </location>
</feature>
<evidence type="ECO:0000256" key="2">
    <source>
        <dbReference type="ARBA" id="ARBA00022475"/>
    </source>
</evidence>
<dbReference type="PANTHER" id="PTHR47019:SF1">
    <property type="entry name" value="LIPID II FLIPPASE MURJ"/>
    <property type="match status" value="1"/>
</dbReference>
<reference evidence="10" key="1">
    <citation type="journal article" date="2021" name="mSystems">
        <title>Bacteria and Archaea Synergistically Convert Glycine Betaine to Biogenic Methane in the Formosa Cold Seep of the South China Sea.</title>
        <authorList>
            <person name="Li L."/>
            <person name="Zhang W."/>
            <person name="Zhang S."/>
            <person name="Song L."/>
            <person name="Sun Q."/>
            <person name="Zhang H."/>
            <person name="Xiang H."/>
            <person name="Dong X."/>
        </authorList>
    </citation>
    <scope>NUCLEOTIDE SEQUENCE</scope>
    <source>
        <strain evidence="10">ZWT</strain>
    </source>
</reference>
<sequence>MKAMKTTILMVIITIIGILLGFIRESVTVGVLGAGWQADSFIYSVMFPTMIFASIGGVISSIFMPIYTSIRINESLTDANKFASNFICIITIIVIILIFIGEIFTKNIVMVLAPGFSGDGLELTSKLIRIILPTMILMTSVYVSVGILSSFKDIILNAAISIPIHLMVILSLLLIYPRYGMYDTMIIIAFGSVLQFLMFIPKLRKKGFVFSISFDFKNKHIKEAVYMIGPMIIGTMAIQVNMMVDRGIASTIGDGVLTTVNLANKLNMASYNSIAFIIIMMIFPVLSEQVAHKDMKQFSKTLTKSISIIISIMLPITIILNFFRYDIINLLFGYGKFTKQDVMISANILSFYSLGLCFLGIRDILNRAFYSFKDTKTSMKNGVLAVGLNIVLSIIFSKIIGAKGLALGTSVSTIFVSILLIRSMKKKVVEFKIRDFILNSFKVIIAGSILCCSLVVLQNLTIELGMLPNSKLHSLFYLLVNVLVSLSIYFIALILLKLDVLDNISGKIMLKFRGNREKVRER</sequence>
<keyword evidence="5 8" id="KW-0573">Peptidoglycan synthesis</keyword>
<dbReference type="GO" id="GO:0009252">
    <property type="term" value="P:peptidoglycan biosynthetic process"/>
    <property type="evidence" value="ECO:0007669"/>
    <property type="project" value="UniProtKB-UniRule"/>
</dbReference>
<evidence type="ECO:0000256" key="3">
    <source>
        <dbReference type="ARBA" id="ARBA00022692"/>
    </source>
</evidence>
<dbReference type="GO" id="GO:0034204">
    <property type="term" value="P:lipid translocation"/>
    <property type="evidence" value="ECO:0007669"/>
    <property type="project" value="TreeGrafter"/>
</dbReference>
<proteinExistence type="inferred from homology"/>